<dbReference type="SUPFAM" id="SSF55383">
    <property type="entry name" value="Copper amine oxidase, domain N"/>
    <property type="match status" value="2"/>
</dbReference>
<evidence type="ECO:0000313" key="4">
    <source>
        <dbReference type="Proteomes" id="UP001486565"/>
    </source>
</evidence>
<proteinExistence type="predicted"/>
<feature type="signal peptide" evidence="1">
    <location>
        <begin position="1"/>
        <end position="25"/>
    </location>
</feature>
<name>A0ABZ2Y2M8_9FIRM</name>
<evidence type="ECO:0000259" key="2">
    <source>
        <dbReference type="Pfam" id="PF07833"/>
    </source>
</evidence>
<evidence type="ECO:0000313" key="3">
    <source>
        <dbReference type="EMBL" id="WZL69165.1"/>
    </source>
</evidence>
<reference evidence="3 4" key="1">
    <citation type="submission" date="2023-03" db="EMBL/GenBank/DDBJ databases">
        <title>Novel Species.</title>
        <authorList>
            <person name="Ma S."/>
        </authorList>
    </citation>
    <scope>NUCLEOTIDE SEQUENCE [LARGE SCALE GENOMIC DNA]</scope>
    <source>
        <strain evidence="3 4">LIND6LT2</strain>
    </source>
</reference>
<gene>
    <name evidence="3" type="ORF">QBE51_10190</name>
</gene>
<organism evidence="3 4">
    <name type="scientific">Defluviitalea saccharophila</name>
    <dbReference type="NCBI Taxonomy" id="879970"/>
    <lineage>
        <taxon>Bacteria</taxon>
        <taxon>Bacillati</taxon>
        <taxon>Bacillota</taxon>
        <taxon>Clostridia</taxon>
        <taxon>Lachnospirales</taxon>
        <taxon>Defluviitaleaceae</taxon>
        <taxon>Defluviitalea</taxon>
    </lineage>
</organism>
<dbReference type="InterPro" id="IPR036582">
    <property type="entry name" value="Mao_N_sf"/>
</dbReference>
<dbReference type="Gene3D" id="3.30.457.10">
    <property type="entry name" value="Copper amine oxidase-like, N-terminal domain"/>
    <property type="match status" value="2"/>
</dbReference>
<keyword evidence="4" id="KW-1185">Reference proteome</keyword>
<accession>A0ABZ2Y2M8</accession>
<feature type="domain" description="Copper amine oxidase-like N-terminal" evidence="2">
    <location>
        <begin position="618"/>
        <end position="724"/>
    </location>
</feature>
<dbReference type="InterPro" id="IPR012854">
    <property type="entry name" value="Cu_amine_oxidase-like_N"/>
</dbReference>
<dbReference type="EMBL" id="CP121687">
    <property type="protein sequence ID" value="WZL69165.1"/>
    <property type="molecule type" value="Genomic_DNA"/>
</dbReference>
<feature type="chain" id="PRO_5045349253" evidence="1">
    <location>
        <begin position="26"/>
        <end position="726"/>
    </location>
</feature>
<evidence type="ECO:0000256" key="1">
    <source>
        <dbReference type="SAM" id="SignalP"/>
    </source>
</evidence>
<dbReference type="RefSeq" id="WP_341876173.1">
    <property type="nucleotide sequence ID" value="NZ_CP121687.1"/>
</dbReference>
<sequence length="726" mass="78553">MLKRKLAALLAGAMVLTSLPMVSFARTDNNITYVPTVKKDDTEFKLADAPRLIIIEKDVDLEGAVFRLSFDGAEWKGGEVAGNAVYTKRSKTIVEIKLPSDQDYDQFEIPLLTKVTAEGEVKVTINPLNSKVSAGTYVFANGGSGSTKASIADTADFPDELNLETIIIDELKAMSMPRGTGKKVKLTAPKGFEWAATSGSYVTLSGAGAFDGEITETDEDFPTYGRNSDKDYEVLEIIYDNTAGTTSTIGSLVLEDLKLVATEDADLGDVYVEISGDDITTEKIKVGTYVEYGVKIKVEDKERELISGRYYAADENDDYKLLKLTIEEGVVDSWWTQRNTTIKFPKGIKVREAKIHEDTDNVSLVDNAEADGTGDDATFKLNKDRDTITLSNFTVNVGEKAKVVLQIWVSIEADFDGDITAVVGGPALPEETEVVLGKALKAVNATFKSTDLQIGYKEVAIGDFEITESKAGALQKGKQLIIKPEDMKFSDDFKVKVEVTSGDLQIGDYDINKDGELEIDIKRESKEASTIKISGAGVYVDRTVAEGSYALEVFGDAFLQNAEDDARAIDEAVEGFKTDVLEFKDFIKVITPAPHKGEQGGAAVTASFTVGSAEYTVGDQVATADAAPYIQDGRTMVPVKYVAYALGIDPQQVQWDQASKTVTIYGDKVVNITIGSKSIVVGGTPVPMDTAAVVKDGRTFVPIAFAARALGVPYKFDDATKTVTFN</sequence>
<dbReference type="Pfam" id="PF07833">
    <property type="entry name" value="Cu_amine_oxidN1"/>
    <property type="match status" value="1"/>
</dbReference>
<protein>
    <submittedName>
        <fullName evidence="3">Copper amine oxidase N-terminal domain-containing protein</fullName>
    </submittedName>
</protein>
<dbReference type="Proteomes" id="UP001486565">
    <property type="component" value="Chromosome"/>
</dbReference>
<keyword evidence="1" id="KW-0732">Signal</keyword>